<feature type="compositionally biased region" description="Polar residues" evidence="1">
    <location>
        <begin position="10"/>
        <end position="23"/>
    </location>
</feature>
<evidence type="ECO:0000256" key="1">
    <source>
        <dbReference type="SAM" id="MobiDB-lite"/>
    </source>
</evidence>
<comment type="caution">
    <text evidence="2">The sequence shown here is derived from an EMBL/GenBank/DDBJ whole genome shotgun (WGS) entry which is preliminary data.</text>
</comment>
<protein>
    <submittedName>
        <fullName evidence="2">Uncharacterized protein</fullName>
    </submittedName>
</protein>
<dbReference type="VEuPathDB" id="FungiDB:TRICI_001016"/>
<keyword evidence="3" id="KW-1185">Reference proteome</keyword>
<dbReference type="EMBL" id="SWFS01000078">
    <property type="protein sequence ID" value="KAA8916897.1"/>
    <property type="molecule type" value="Genomic_DNA"/>
</dbReference>
<dbReference type="Proteomes" id="UP000761534">
    <property type="component" value="Unassembled WGS sequence"/>
</dbReference>
<organism evidence="2 3">
    <name type="scientific">Trichomonascus ciferrii</name>
    <dbReference type="NCBI Taxonomy" id="44093"/>
    <lineage>
        <taxon>Eukaryota</taxon>
        <taxon>Fungi</taxon>
        <taxon>Dikarya</taxon>
        <taxon>Ascomycota</taxon>
        <taxon>Saccharomycotina</taxon>
        <taxon>Dipodascomycetes</taxon>
        <taxon>Dipodascales</taxon>
        <taxon>Trichomonascaceae</taxon>
        <taxon>Trichomonascus</taxon>
        <taxon>Trichomonascus ciferrii complex</taxon>
    </lineage>
</organism>
<evidence type="ECO:0000313" key="3">
    <source>
        <dbReference type="Proteomes" id="UP000761534"/>
    </source>
</evidence>
<evidence type="ECO:0000313" key="2">
    <source>
        <dbReference type="EMBL" id="KAA8916897.1"/>
    </source>
</evidence>
<sequence>MVARAAAKPQHSSSAGRLQATTHNTVHMKGSRVLGYAITALNGFLAFAEAHGHHYPPSQKVLARDAPLTFDNGVFNLEAIDHQLQVSSERYYNTSFCLS</sequence>
<dbReference type="AlphaFoldDB" id="A0A642VBA0"/>
<name>A0A642VBA0_9ASCO</name>
<reference evidence="2" key="1">
    <citation type="journal article" date="2019" name="G3 (Bethesda)">
        <title>Genome Assemblies of Two Rare Opportunistic Yeast Pathogens: Diutina rugosa (syn. Candida rugosa) and Trichomonascus ciferrii (syn. Candida ciferrii).</title>
        <authorList>
            <person name="Mixao V."/>
            <person name="Saus E."/>
            <person name="Hansen A.P."/>
            <person name="Lass-Florl C."/>
            <person name="Gabaldon T."/>
        </authorList>
    </citation>
    <scope>NUCLEOTIDE SEQUENCE</scope>
    <source>
        <strain evidence="2">CBS 4856</strain>
    </source>
</reference>
<accession>A0A642VBA0</accession>
<feature type="region of interest" description="Disordered" evidence="1">
    <location>
        <begin position="1"/>
        <end position="23"/>
    </location>
</feature>
<proteinExistence type="predicted"/>
<gene>
    <name evidence="2" type="ORF">TRICI_001016</name>
</gene>